<dbReference type="GO" id="GO:0005579">
    <property type="term" value="C:membrane attack complex"/>
    <property type="evidence" value="ECO:0007669"/>
    <property type="project" value="InterPro"/>
</dbReference>
<feature type="signal peptide" evidence="3">
    <location>
        <begin position="1"/>
        <end position="24"/>
    </location>
</feature>
<sequence>MTGVWQCVTMLMVVCVCLWGSAEAIGGAKSRPRPQRRPPKKPKVNPIDDTPPAQNIDIQQMGGPWYLINAASKCNFLMKNGLKVEATMMTLTPPSSQDTTLSVSTTTRLNHQCWEILQAYTITPTPGCLVLNGSRPLLNTDIVIGESDYSSYAVFYYQKQGQLTMKLYGRSKDTLSEAILDKFEDLAEKRGLGLAYVFAFPNYSHCESVDKDHVIKLSSRTHRSVTMMLRMMGVLLCAALVACIDVVPQKDFNLEKMAGRWWIVGFATNAHWFVSHKADMKMGTSVMLPTAGGDLDLTYTNLNADGTCWRMTHLAKKTDIPGRFTFTSQRWNNENDMRVVAVQYDDFALIHTIKTKDGVPEVLNKLYSRTPEVSTALQQKFMQFSLDTGIISDNIAILPKNGECTEA</sequence>
<name>A0AAZ3QQB2_ONCTS</name>
<reference evidence="5" key="3">
    <citation type="submission" date="2025-09" db="UniProtKB">
        <authorList>
            <consortium name="Ensembl"/>
        </authorList>
    </citation>
    <scope>IDENTIFICATION</scope>
</reference>
<dbReference type="Pfam" id="PF00061">
    <property type="entry name" value="Lipocalin"/>
    <property type="match status" value="2"/>
</dbReference>
<feature type="transmembrane region" description="Helical" evidence="2">
    <location>
        <begin position="227"/>
        <end position="247"/>
    </location>
</feature>
<dbReference type="InterPro" id="IPR043245">
    <property type="entry name" value="C8G"/>
</dbReference>
<evidence type="ECO:0000259" key="4">
    <source>
        <dbReference type="Pfam" id="PF00061"/>
    </source>
</evidence>
<dbReference type="InterPro" id="IPR000566">
    <property type="entry name" value="Lipocln_cytosolic_FA-bd_dom"/>
</dbReference>
<evidence type="ECO:0000313" key="5">
    <source>
        <dbReference type="Ensembl" id="ENSOTSP00005130129.1"/>
    </source>
</evidence>
<dbReference type="PANTHER" id="PTHR47304">
    <property type="entry name" value="COMPLEMENT COMPONENT C8 GAMMA CHAIN"/>
    <property type="match status" value="1"/>
</dbReference>
<dbReference type="AlphaFoldDB" id="A0AAZ3QQB2"/>
<dbReference type="CDD" id="cd19417">
    <property type="entry name" value="lipocalin_C8gamma"/>
    <property type="match status" value="1"/>
</dbReference>
<dbReference type="Proteomes" id="UP000694402">
    <property type="component" value="Unassembled WGS sequence"/>
</dbReference>
<keyword evidence="3" id="KW-0732">Signal</keyword>
<organism evidence="5 6">
    <name type="scientific">Oncorhynchus tshawytscha</name>
    <name type="common">Chinook salmon</name>
    <name type="synonym">Salmo tshawytscha</name>
    <dbReference type="NCBI Taxonomy" id="74940"/>
    <lineage>
        <taxon>Eukaryota</taxon>
        <taxon>Metazoa</taxon>
        <taxon>Chordata</taxon>
        <taxon>Craniata</taxon>
        <taxon>Vertebrata</taxon>
        <taxon>Euteleostomi</taxon>
        <taxon>Actinopterygii</taxon>
        <taxon>Neopterygii</taxon>
        <taxon>Teleostei</taxon>
        <taxon>Protacanthopterygii</taxon>
        <taxon>Salmoniformes</taxon>
        <taxon>Salmonidae</taxon>
        <taxon>Salmoninae</taxon>
        <taxon>Oncorhynchus</taxon>
    </lineage>
</organism>
<dbReference type="GO" id="GO:0006956">
    <property type="term" value="P:complement activation"/>
    <property type="evidence" value="ECO:0007669"/>
    <property type="project" value="InterPro"/>
</dbReference>
<dbReference type="Ensembl" id="ENSOTST00005174604.1">
    <property type="protein sequence ID" value="ENSOTSP00005130129.1"/>
    <property type="gene ID" value="ENSOTSG00005055829.1"/>
</dbReference>
<proteinExistence type="predicted"/>
<gene>
    <name evidence="5" type="primary">IDH2</name>
</gene>
<accession>A0AAZ3QQB2</accession>
<dbReference type="SUPFAM" id="SSF50814">
    <property type="entry name" value="Lipocalins"/>
    <property type="match status" value="2"/>
</dbReference>
<feature type="chain" id="PRO_5044265935" description="Lipocalin/cytosolic fatty-acid binding domain-containing protein" evidence="3">
    <location>
        <begin position="25"/>
        <end position="407"/>
    </location>
</feature>
<evidence type="ECO:0000256" key="2">
    <source>
        <dbReference type="SAM" id="Phobius"/>
    </source>
</evidence>
<dbReference type="PRINTS" id="PR00179">
    <property type="entry name" value="LIPOCALIN"/>
</dbReference>
<evidence type="ECO:0000313" key="6">
    <source>
        <dbReference type="Proteomes" id="UP000694402"/>
    </source>
</evidence>
<dbReference type="PRINTS" id="PR01254">
    <property type="entry name" value="PGNDSYNTHASE"/>
</dbReference>
<keyword evidence="6" id="KW-1185">Reference proteome</keyword>
<reference evidence="5" key="2">
    <citation type="submission" date="2025-08" db="UniProtKB">
        <authorList>
            <consortium name="Ensembl"/>
        </authorList>
    </citation>
    <scope>IDENTIFICATION</scope>
</reference>
<dbReference type="Gene3D" id="2.40.128.20">
    <property type="match status" value="2"/>
</dbReference>
<feature type="domain" description="Lipocalin/cytosolic fatty-acid binding" evidence="4">
    <location>
        <begin position="63"/>
        <end position="194"/>
    </location>
</feature>
<feature type="region of interest" description="Disordered" evidence="1">
    <location>
        <begin position="27"/>
        <end position="53"/>
    </location>
</feature>
<dbReference type="InterPro" id="IPR012674">
    <property type="entry name" value="Calycin"/>
</dbReference>
<dbReference type="GO" id="GO:0001848">
    <property type="term" value="F:complement binding"/>
    <property type="evidence" value="ECO:0007669"/>
    <property type="project" value="TreeGrafter"/>
</dbReference>
<keyword evidence="2" id="KW-0472">Membrane</keyword>
<protein>
    <recommendedName>
        <fullName evidence="4">Lipocalin/cytosolic fatty-acid binding domain-containing protein</fullName>
    </recommendedName>
</protein>
<dbReference type="PANTHER" id="PTHR47304:SF1">
    <property type="entry name" value="COMPLEMENT COMPONENT C8 GAMMA CHAIN"/>
    <property type="match status" value="1"/>
</dbReference>
<dbReference type="GO" id="GO:0070062">
    <property type="term" value="C:extracellular exosome"/>
    <property type="evidence" value="ECO:0007669"/>
    <property type="project" value="TreeGrafter"/>
</dbReference>
<feature type="domain" description="Lipocalin/cytosolic fatty-acid binding" evidence="4">
    <location>
        <begin position="258"/>
        <end position="400"/>
    </location>
</feature>
<dbReference type="GO" id="GO:0072562">
    <property type="term" value="C:blood microparticle"/>
    <property type="evidence" value="ECO:0007669"/>
    <property type="project" value="TreeGrafter"/>
</dbReference>
<keyword evidence="2" id="KW-1133">Transmembrane helix</keyword>
<keyword evidence="2" id="KW-0812">Transmembrane</keyword>
<evidence type="ECO:0000256" key="1">
    <source>
        <dbReference type="SAM" id="MobiDB-lite"/>
    </source>
</evidence>
<dbReference type="GeneTree" id="ENSGT00440000034309"/>
<feature type="compositionally biased region" description="Basic residues" evidence="1">
    <location>
        <begin position="30"/>
        <end position="43"/>
    </location>
</feature>
<reference evidence="6" key="1">
    <citation type="journal article" date="2018" name="PLoS ONE">
        <title>Chinook salmon (Oncorhynchus tshawytscha) genome and transcriptome.</title>
        <authorList>
            <person name="Christensen K.A."/>
            <person name="Leong J.S."/>
            <person name="Sakhrani D."/>
            <person name="Biagi C.A."/>
            <person name="Minkley D.R."/>
            <person name="Withler R.E."/>
            <person name="Rondeau E.B."/>
            <person name="Koop B.F."/>
            <person name="Devlin R.H."/>
        </authorList>
    </citation>
    <scope>NUCLEOTIDE SEQUENCE [LARGE SCALE GENOMIC DNA]</scope>
</reference>
<evidence type="ECO:0000256" key="3">
    <source>
        <dbReference type="SAM" id="SignalP"/>
    </source>
</evidence>